<dbReference type="EC" id="1.14.-.-" evidence="1"/>
<comment type="similarity">
    <text evidence="1">Belongs to the TrhO family.</text>
</comment>
<evidence type="ECO:0000259" key="2">
    <source>
        <dbReference type="PROSITE" id="PS50206"/>
    </source>
</evidence>
<reference evidence="3 4" key="1">
    <citation type="journal article" date="2013" name="Genome Announc.">
        <title>Draft Genome Sequence of Shewanella decolorationis S12, a Dye-Degrading Bacterium Isolated from a Wastewater Treatment Plant.</title>
        <authorList>
            <person name="Xu M."/>
            <person name="Fang Y."/>
            <person name="Liu J."/>
            <person name="Chen X."/>
            <person name="Sun G."/>
            <person name="Guo J."/>
            <person name="Hua Z."/>
            <person name="Tu Q."/>
            <person name="Wu L."/>
            <person name="Zhou J."/>
            <person name="Liu X."/>
        </authorList>
    </citation>
    <scope>NUCLEOTIDE SEQUENCE [LARGE SCALE GENOMIC DNA]</scope>
    <source>
        <strain evidence="3 4">S12</strain>
    </source>
</reference>
<evidence type="ECO:0000313" key="4">
    <source>
        <dbReference type="Proteomes" id="UP000017548"/>
    </source>
</evidence>
<gene>
    <name evidence="1" type="primary">trhO</name>
    <name evidence="3" type="ORF">SHD_0453</name>
</gene>
<dbReference type="InterPro" id="IPR036873">
    <property type="entry name" value="Rhodanese-like_dom_sf"/>
</dbReference>
<name>A0ABP2Z7J7_9GAMM</name>
<comment type="function">
    <text evidence="1">Catalyzes oxygen-dependent 5-hydroxyuridine (ho5U) modification at position 34 in tRNAs.</text>
</comment>
<dbReference type="Gene3D" id="3.40.250.10">
    <property type="entry name" value="Rhodanese-like domain"/>
    <property type="match status" value="1"/>
</dbReference>
<protein>
    <recommendedName>
        <fullName evidence="1">tRNA uridine(34) hydroxylase</fullName>
        <ecNumber evidence="1">1.14.-.-</ecNumber>
    </recommendedName>
    <alternativeName>
        <fullName evidence="1">tRNA hydroxylation protein O</fullName>
    </alternativeName>
</protein>
<dbReference type="Proteomes" id="UP000017548">
    <property type="component" value="Unassembled WGS sequence"/>
</dbReference>
<dbReference type="PANTHER" id="PTHR43268">
    <property type="entry name" value="THIOSULFATE SULFURTRANSFERASE/RHODANESE-LIKE DOMAIN-CONTAINING PROTEIN 2"/>
    <property type="match status" value="1"/>
</dbReference>
<dbReference type="InterPro" id="IPR040503">
    <property type="entry name" value="TRHO_N"/>
</dbReference>
<feature type="domain" description="Rhodanese" evidence="2">
    <location>
        <begin position="147"/>
        <end position="241"/>
    </location>
</feature>
<dbReference type="Pfam" id="PF17773">
    <property type="entry name" value="UPF0176_N"/>
    <property type="match status" value="1"/>
</dbReference>
<dbReference type="NCBIfam" id="NF001136">
    <property type="entry name" value="PRK00142.1-4"/>
    <property type="match status" value="1"/>
</dbReference>
<dbReference type="HAMAP" id="MF_00469">
    <property type="entry name" value="TrhO"/>
    <property type="match status" value="1"/>
</dbReference>
<dbReference type="InterPro" id="IPR001763">
    <property type="entry name" value="Rhodanese-like_dom"/>
</dbReference>
<organism evidence="3 4">
    <name type="scientific">Shewanella decolorationis S12</name>
    <dbReference type="NCBI Taxonomy" id="1353536"/>
    <lineage>
        <taxon>Bacteria</taxon>
        <taxon>Pseudomonadati</taxon>
        <taxon>Pseudomonadota</taxon>
        <taxon>Gammaproteobacteria</taxon>
        <taxon>Alteromonadales</taxon>
        <taxon>Shewanellaceae</taxon>
        <taxon>Shewanella</taxon>
    </lineage>
</organism>
<evidence type="ECO:0000256" key="1">
    <source>
        <dbReference type="HAMAP-Rule" id="MF_00469"/>
    </source>
</evidence>
<evidence type="ECO:0000313" key="3">
    <source>
        <dbReference type="EMBL" id="ESE42926.1"/>
    </source>
</evidence>
<dbReference type="PROSITE" id="PS50206">
    <property type="entry name" value="RHODANESE_3"/>
    <property type="match status" value="1"/>
</dbReference>
<keyword evidence="4" id="KW-1185">Reference proteome</keyword>
<dbReference type="EMBL" id="AXZL01000041">
    <property type="protein sequence ID" value="ESE42926.1"/>
    <property type="molecule type" value="Genomic_DNA"/>
</dbReference>
<dbReference type="Gene3D" id="3.30.70.100">
    <property type="match status" value="1"/>
</dbReference>
<dbReference type="SMART" id="SM00450">
    <property type="entry name" value="RHOD"/>
    <property type="match status" value="1"/>
</dbReference>
<keyword evidence="1" id="KW-0819">tRNA processing</keyword>
<dbReference type="PANTHER" id="PTHR43268:SF3">
    <property type="entry name" value="RHODANESE-LIKE DOMAIN-CONTAINING PROTEIN 7-RELATED"/>
    <property type="match status" value="1"/>
</dbReference>
<dbReference type="SUPFAM" id="SSF52821">
    <property type="entry name" value="Rhodanese/Cell cycle control phosphatase"/>
    <property type="match status" value="1"/>
</dbReference>
<dbReference type="CDD" id="cd01518">
    <property type="entry name" value="RHOD_YceA"/>
    <property type="match status" value="1"/>
</dbReference>
<proteinExistence type="inferred from homology"/>
<accession>A0ABP2Z7J7</accession>
<dbReference type="InterPro" id="IPR020936">
    <property type="entry name" value="TrhO"/>
</dbReference>
<dbReference type="Pfam" id="PF00581">
    <property type="entry name" value="Rhodanese"/>
    <property type="match status" value="1"/>
</dbReference>
<keyword evidence="1" id="KW-0560">Oxidoreductase</keyword>
<comment type="catalytic activity">
    <reaction evidence="1">
        <text>uridine(34) in tRNA + AH2 + O2 = 5-hydroxyuridine(34) in tRNA + A + H2O</text>
        <dbReference type="Rhea" id="RHEA:64224"/>
        <dbReference type="Rhea" id="RHEA-COMP:11727"/>
        <dbReference type="Rhea" id="RHEA-COMP:13381"/>
        <dbReference type="ChEBI" id="CHEBI:13193"/>
        <dbReference type="ChEBI" id="CHEBI:15377"/>
        <dbReference type="ChEBI" id="CHEBI:15379"/>
        <dbReference type="ChEBI" id="CHEBI:17499"/>
        <dbReference type="ChEBI" id="CHEBI:65315"/>
        <dbReference type="ChEBI" id="CHEBI:136877"/>
    </reaction>
</comment>
<sequence>MRPSLGWLLVNALEIKFQPAVEGVMSNVVVCALYKFVSLPHFESLREPLLSMMEQAEIKGTLLLANEGINGTVAGSQAAIDALLAWLNNQNGLENIVYKLSFDYEMPFYRTKVKLKKEIVTMGVEGIDPLKVVGTYVKPKDWNALISDPEVIVVDTRNDYEVKIGTFKNAINPETETFREFPEYVKQNLDPAKHKKVAMFCTGGIRCEKSTAYLKEQGFEEVYHLEGGILKYLEEVKQEESLWEGECFVFDNRVAVDHDLKKGQYDQCNASRMPITEAEKLSPAYVQGVSCPHCIDKISDEQRKRFVERERQVNLAKSRNEAHIGSDVNQVIEARRQKKEALRKQSAEKNKAKQ</sequence>
<comment type="caution">
    <text evidence="3">The sequence shown here is derived from an EMBL/GenBank/DDBJ whole genome shotgun (WGS) entry which is preliminary data.</text>
</comment>